<dbReference type="NCBIfam" id="TIGR02139">
    <property type="entry name" value="permease_CysT"/>
    <property type="match status" value="1"/>
</dbReference>
<comment type="function">
    <text evidence="9">Part of the ABC transporter complex (TC 3.A.1.6.1) involved in sulfate/thiosulfate import.</text>
</comment>
<sequence length="317" mass="34038">MPSSLSLADNPPPARPDAPNTARRGSSQRISQRFTVLPGFGLSLGFTLFYLALIVLIPLSATFLKTFTMSWQVFWNTVSAPRVVASLQLSFGASLVAAVVNTVFGLVVAWVLVRYRFPGKRLIDALVDLPFALPTAVAGIALTALFAGNGWLGRWLEPLGIKVAFTPLGVVVALTFVGLPFVVRTVQPVLEDVEQELEEAAASLGATRLQTFRRVILPTILPALLTGFAMAFARGTGEYGSVVFISGNMPMVSEIAPLMIYSKLEQYDYAGATAVAVVMLVISFVLLLLINLLQAWTRRHQSGVRAAAHGAAAAEEH</sequence>
<accession>A0A1D9I3Z7</accession>
<dbReference type="InterPro" id="IPR035906">
    <property type="entry name" value="MetI-like_sf"/>
</dbReference>
<dbReference type="PANTHER" id="PTHR30406">
    <property type="entry name" value="SULFATE TRANSPORT SYSTEM PERMEASE PROTEIN"/>
    <property type="match status" value="1"/>
</dbReference>
<comment type="subcellular location">
    <subcellularLocation>
        <location evidence="1">Cell membrane</location>
        <topology evidence="1">Multi-pass membrane protein</topology>
    </subcellularLocation>
</comment>
<feature type="transmembrane region" description="Helical" evidence="9">
    <location>
        <begin position="34"/>
        <end position="61"/>
    </location>
</feature>
<dbReference type="RefSeq" id="WP_071070031.1">
    <property type="nucleotide sequence ID" value="NZ_CP017754.1"/>
</dbReference>
<evidence type="ECO:0000256" key="1">
    <source>
        <dbReference type="ARBA" id="ARBA00004651"/>
    </source>
</evidence>
<feature type="transmembrane region" description="Helical" evidence="9">
    <location>
        <begin position="269"/>
        <end position="293"/>
    </location>
</feature>
<dbReference type="InterPro" id="IPR000515">
    <property type="entry name" value="MetI-like"/>
</dbReference>
<evidence type="ECO:0000313" key="12">
    <source>
        <dbReference type="EMBL" id="AOZ06837.1"/>
    </source>
</evidence>
<dbReference type="Pfam" id="PF00528">
    <property type="entry name" value="BPD_transp_1"/>
    <property type="match status" value="1"/>
</dbReference>
<dbReference type="EMBL" id="CP017754">
    <property type="protein sequence ID" value="AOZ06837.1"/>
    <property type="molecule type" value="Genomic_DNA"/>
</dbReference>
<evidence type="ECO:0000256" key="3">
    <source>
        <dbReference type="ARBA" id="ARBA00022448"/>
    </source>
</evidence>
<feature type="domain" description="ABC transmembrane type-1" evidence="11">
    <location>
        <begin position="87"/>
        <end position="290"/>
    </location>
</feature>
<keyword evidence="4 9" id="KW-0812">Transmembrane</keyword>
<organism evidence="12 13">
    <name type="scientific">Cupriavidus malaysiensis</name>
    <dbReference type="NCBI Taxonomy" id="367825"/>
    <lineage>
        <taxon>Bacteria</taxon>
        <taxon>Pseudomonadati</taxon>
        <taxon>Pseudomonadota</taxon>
        <taxon>Betaproteobacteria</taxon>
        <taxon>Burkholderiales</taxon>
        <taxon>Burkholderiaceae</taxon>
        <taxon>Cupriavidus</taxon>
    </lineage>
</organism>
<evidence type="ECO:0000256" key="8">
    <source>
        <dbReference type="ARBA" id="ARBA00025323"/>
    </source>
</evidence>
<keyword evidence="7 9" id="KW-0472">Membrane</keyword>
<evidence type="ECO:0000256" key="7">
    <source>
        <dbReference type="ARBA" id="ARBA00023136"/>
    </source>
</evidence>
<dbReference type="NCBIfam" id="TIGR00969">
    <property type="entry name" value="3a0106s02"/>
    <property type="match status" value="1"/>
</dbReference>
<evidence type="ECO:0000256" key="9">
    <source>
        <dbReference type="RuleBase" id="RU366001"/>
    </source>
</evidence>
<keyword evidence="13" id="KW-1185">Reference proteome</keyword>
<comment type="similarity">
    <text evidence="9">Belongs to the binding-protein-dependent transport system permease family. CysTW subfamily.</text>
</comment>
<proteinExistence type="inferred from homology"/>
<evidence type="ECO:0000313" key="13">
    <source>
        <dbReference type="Proteomes" id="UP000177515"/>
    </source>
</evidence>
<dbReference type="PROSITE" id="PS50928">
    <property type="entry name" value="ABC_TM1"/>
    <property type="match status" value="1"/>
</dbReference>
<keyword evidence="3 9" id="KW-0813">Transport</keyword>
<feature type="transmembrane region" description="Helical" evidence="9">
    <location>
        <begin position="91"/>
        <end position="113"/>
    </location>
</feature>
<gene>
    <name evidence="12" type="ORF">BKK80_14170</name>
</gene>
<dbReference type="CDD" id="cd06261">
    <property type="entry name" value="TM_PBP2"/>
    <property type="match status" value="1"/>
</dbReference>
<evidence type="ECO:0000256" key="5">
    <source>
        <dbReference type="ARBA" id="ARBA00022989"/>
    </source>
</evidence>
<feature type="region of interest" description="Disordered" evidence="10">
    <location>
        <begin position="1"/>
        <end position="27"/>
    </location>
</feature>
<name>A0A1D9I3Z7_9BURK</name>
<evidence type="ECO:0000256" key="2">
    <source>
        <dbReference type="ARBA" id="ARBA00011779"/>
    </source>
</evidence>
<dbReference type="SUPFAM" id="SSF161098">
    <property type="entry name" value="MetI-like"/>
    <property type="match status" value="1"/>
</dbReference>
<evidence type="ECO:0000256" key="10">
    <source>
        <dbReference type="SAM" id="MobiDB-lite"/>
    </source>
</evidence>
<evidence type="ECO:0000256" key="6">
    <source>
        <dbReference type="ARBA" id="ARBA00023032"/>
    </source>
</evidence>
<reference evidence="12 13" key="1">
    <citation type="submission" date="2016-10" db="EMBL/GenBank/DDBJ databases">
        <title>Complete genome sequences of three Cupriavidus strains isolated from various Malaysian environments.</title>
        <authorList>
            <person name="Abdullah A.A.-A."/>
            <person name="Shafie N.A.H."/>
            <person name="Lau N.S."/>
        </authorList>
    </citation>
    <scope>NUCLEOTIDE SEQUENCE [LARGE SCALE GENOMIC DNA]</scope>
    <source>
        <strain evidence="12 13">USMAA1020</strain>
    </source>
</reference>
<comment type="subunit">
    <text evidence="2">The complex is composed of two ATP-binding proteins (CysA), two transmembrane proteins (CysT and CysW) and a solute-binding protein (CysP).</text>
</comment>
<keyword evidence="5 9" id="KW-1133">Transmembrane helix</keyword>
<keyword evidence="6 9" id="KW-0764">Sulfate transport</keyword>
<dbReference type="Proteomes" id="UP000177515">
    <property type="component" value="Chromosome 1"/>
</dbReference>
<feature type="transmembrane region" description="Helical" evidence="9">
    <location>
        <begin position="159"/>
        <end position="183"/>
    </location>
</feature>
<dbReference type="InterPro" id="IPR005667">
    <property type="entry name" value="Sulph_transpt2"/>
</dbReference>
<comment type="caution">
    <text evidence="9">Lacks conserved residue(s) required for the propagation of feature annotation.</text>
</comment>
<evidence type="ECO:0000256" key="4">
    <source>
        <dbReference type="ARBA" id="ARBA00022692"/>
    </source>
</evidence>
<comment type="function">
    <text evidence="8">Part of the ABC transporter complex CysAWTP (TC 3.A.1.6.1) involved in sulfate/thiosulfate import. Probably responsible for the translocation of the substrate across the membrane.</text>
</comment>
<dbReference type="PANTHER" id="PTHR30406:SF8">
    <property type="entry name" value="SULFATE TRANSPORT SYSTEM PERMEASE PROTEIN CYST"/>
    <property type="match status" value="1"/>
</dbReference>
<evidence type="ECO:0000259" key="11">
    <source>
        <dbReference type="PROSITE" id="PS50928"/>
    </source>
</evidence>
<protein>
    <recommendedName>
        <fullName evidence="9">Sulfate transport system permease protein CysT</fullName>
    </recommendedName>
</protein>
<feature type="transmembrane region" description="Helical" evidence="9">
    <location>
        <begin position="215"/>
        <end position="233"/>
    </location>
</feature>
<dbReference type="Gene3D" id="1.10.3720.10">
    <property type="entry name" value="MetI-like"/>
    <property type="match status" value="1"/>
</dbReference>
<feature type="transmembrane region" description="Helical" evidence="9">
    <location>
        <begin position="125"/>
        <end position="147"/>
    </location>
</feature>
<dbReference type="InterPro" id="IPR011865">
    <property type="entry name" value="CysT_permease"/>
</dbReference>